<dbReference type="EMBL" id="NIZW01000007">
    <property type="protein sequence ID" value="PHQ35530.1"/>
    <property type="molecule type" value="Genomic_DNA"/>
</dbReference>
<evidence type="ECO:0000313" key="1">
    <source>
        <dbReference type="EMBL" id="PHQ35530.1"/>
    </source>
</evidence>
<dbReference type="AlphaFoldDB" id="A0A2G1W9M2"/>
<dbReference type="Proteomes" id="UP000225740">
    <property type="component" value="Unassembled WGS sequence"/>
</dbReference>
<sequence length="378" mass="41761">MTTPSLTRRPRFSRLVASTLTLSCVVLGSLSDSKSSIAEDGRVAVQKIAVEDSTDQLSKQAIAELGLDEPNVIQQMSATSPVDAFSTKDSFAPLMDAKGTASNQNKQHATPPVADHPLGWALAFAESHAEHIRKNVSDYSCKLIKRERIDGELQTPQIMELAVRVEKDDEQGNVSPLSVFLQYQSPRTLRDRRVLYIDGENEGKARVRKGGGALSYLVLSIDPHGRQAKEQSNYPITDIGFDKIINRLIELMEADMQLDPSGDVTEVTYFRNAKVLGRSATHFQIVHPSKEGGFGFHRANAYIDDELHVPIRLEVYDWPESADDQPELMEEYTYADLKLNVGLADASFAPERLKGKLTGPIALTESELKVSPNVIAKD</sequence>
<keyword evidence="2" id="KW-1185">Reference proteome</keyword>
<dbReference type="OrthoDB" id="5456309at2"/>
<dbReference type="InterPro" id="IPR011465">
    <property type="entry name" value="DUF1571"/>
</dbReference>
<proteinExistence type="predicted"/>
<reference evidence="1 2" key="1">
    <citation type="submission" date="2017-06" db="EMBL/GenBank/DDBJ databases">
        <title>Description of Rhodopirellula bahusiensis sp. nov.</title>
        <authorList>
            <person name="Kizina J."/>
            <person name="Harder J."/>
        </authorList>
    </citation>
    <scope>NUCLEOTIDE SEQUENCE [LARGE SCALE GENOMIC DNA]</scope>
    <source>
        <strain evidence="1 2">SWK21</strain>
    </source>
</reference>
<accession>A0A2G1W9M2</accession>
<evidence type="ECO:0000313" key="2">
    <source>
        <dbReference type="Proteomes" id="UP000225740"/>
    </source>
</evidence>
<name>A0A2G1W9M2_9BACT</name>
<evidence type="ECO:0008006" key="3">
    <source>
        <dbReference type="Google" id="ProtNLM"/>
    </source>
</evidence>
<dbReference type="Pfam" id="PF07608">
    <property type="entry name" value="DUF1571"/>
    <property type="match status" value="1"/>
</dbReference>
<organism evidence="1 2">
    <name type="scientific">Rhodopirellula bahusiensis</name>
    <dbReference type="NCBI Taxonomy" id="2014065"/>
    <lineage>
        <taxon>Bacteria</taxon>
        <taxon>Pseudomonadati</taxon>
        <taxon>Planctomycetota</taxon>
        <taxon>Planctomycetia</taxon>
        <taxon>Pirellulales</taxon>
        <taxon>Pirellulaceae</taxon>
        <taxon>Rhodopirellula</taxon>
    </lineage>
</organism>
<gene>
    <name evidence="1" type="ORF">CEE69_10105</name>
</gene>
<protein>
    <recommendedName>
        <fullName evidence="3">DUF1571 domain-containing protein</fullName>
    </recommendedName>
</protein>
<dbReference type="GeneID" id="90608518"/>
<comment type="caution">
    <text evidence="1">The sequence shown here is derived from an EMBL/GenBank/DDBJ whole genome shotgun (WGS) entry which is preliminary data.</text>
</comment>
<dbReference type="RefSeq" id="WP_099260735.1">
    <property type="nucleotide sequence ID" value="NZ_NIZW01000007.1"/>
</dbReference>